<sequence>MNRVLLEARNAKVATEITLGNHDTLNDASLTWSDTMAFCSLMRFPRTGRSTVKSMALYPATGIN</sequence>
<organism evidence="1 2">
    <name type="scientific">Ajellomyces capsulatus (strain H88)</name>
    <name type="common">Darling's disease fungus</name>
    <name type="synonym">Histoplasma capsulatum</name>
    <dbReference type="NCBI Taxonomy" id="544711"/>
    <lineage>
        <taxon>Eukaryota</taxon>
        <taxon>Fungi</taxon>
        <taxon>Dikarya</taxon>
        <taxon>Ascomycota</taxon>
        <taxon>Pezizomycotina</taxon>
        <taxon>Eurotiomycetes</taxon>
        <taxon>Eurotiomycetidae</taxon>
        <taxon>Onygenales</taxon>
        <taxon>Ajellomycetaceae</taxon>
        <taxon>Histoplasma</taxon>
    </lineage>
</organism>
<evidence type="ECO:0000313" key="2">
    <source>
        <dbReference type="Proteomes" id="UP000663419"/>
    </source>
</evidence>
<reference evidence="1" key="1">
    <citation type="submission" date="2021-01" db="EMBL/GenBank/DDBJ databases">
        <title>Chromosome-level genome assembly of a human fungal pathogen reveals clustering of transcriptionally co-regulated genes.</title>
        <authorList>
            <person name="Voorhies M."/>
            <person name="Cohen S."/>
            <person name="Shea T.P."/>
            <person name="Petrus S."/>
            <person name="Munoz J.F."/>
            <person name="Poplawski S."/>
            <person name="Goldman W.E."/>
            <person name="Michael T."/>
            <person name="Cuomo C.A."/>
            <person name="Sil A."/>
            <person name="Beyhan S."/>
        </authorList>
    </citation>
    <scope>NUCLEOTIDE SEQUENCE</scope>
    <source>
        <strain evidence="1">H88</strain>
    </source>
</reference>
<dbReference type="VEuPathDB" id="FungiDB:I7I53_00762"/>
<protein>
    <submittedName>
        <fullName evidence="1">Uncharacterized protein</fullName>
    </submittedName>
</protein>
<evidence type="ECO:0000313" key="1">
    <source>
        <dbReference type="EMBL" id="QSS53486.1"/>
    </source>
</evidence>
<name>A0A8A1LHT8_AJEC8</name>
<dbReference type="EMBL" id="CP069104">
    <property type="protein sequence ID" value="QSS53486.1"/>
    <property type="molecule type" value="Genomic_DNA"/>
</dbReference>
<accession>A0A8A1LHT8</accession>
<dbReference type="AlphaFoldDB" id="A0A8A1LHT8"/>
<gene>
    <name evidence="1" type="ORF">I7I53_00762</name>
</gene>
<dbReference type="Proteomes" id="UP000663419">
    <property type="component" value="Chromosome 3"/>
</dbReference>
<proteinExistence type="predicted"/>